<protein>
    <submittedName>
        <fullName evidence="1">Type II secretion system protein</fullName>
    </submittedName>
</protein>
<proteinExistence type="predicted"/>
<evidence type="ECO:0000313" key="2">
    <source>
        <dbReference type="Proteomes" id="UP000218968"/>
    </source>
</evidence>
<dbReference type="InterPro" id="IPR012902">
    <property type="entry name" value="N_methyl_site"/>
</dbReference>
<reference evidence="2" key="1">
    <citation type="submission" date="2017-09" db="EMBL/GenBank/DDBJ databases">
        <title>Luteimonas liuhanmingii sp.nov., isolated from the intestinal contents of Tibetan Plateau Pika in Yushu, Qinghai Province, China.</title>
        <authorList>
            <person name="Gui Z."/>
        </authorList>
    </citation>
    <scope>NUCLEOTIDE SEQUENCE [LARGE SCALE GENOMIC DNA]</scope>
    <source>
        <strain evidence="2">100111</strain>
    </source>
</reference>
<gene>
    <name evidence="1" type="ORF">CNR27_14820</name>
</gene>
<evidence type="ECO:0000313" key="1">
    <source>
        <dbReference type="EMBL" id="ATD68550.1"/>
    </source>
</evidence>
<dbReference type="Proteomes" id="UP000218968">
    <property type="component" value="Chromosome"/>
</dbReference>
<dbReference type="Gene3D" id="3.30.700.10">
    <property type="entry name" value="Glycoprotein, Type 4 Pilin"/>
    <property type="match status" value="1"/>
</dbReference>
<accession>A0A290XHD6</accession>
<dbReference type="InterPro" id="IPR045584">
    <property type="entry name" value="Pilin-like"/>
</dbReference>
<dbReference type="NCBIfam" id="TIGR02532">
    <property type="entry name" value="IV_pilin_GFxxxE"/>
    <property type="match status" value="1"/>
</dbReference>
<dbReference type="KEGG" id="lum:CNR27_14820"/>
<dbReference type="Pfam" id="PF07963">
    <property type="entry name" value="N_methyl"/>
    <property type="match status" value="1"/>
</dbReference>
<organism evidence="1 2">
    <name type="scientific">Luteimonas chenhongjianii</name>
    <dbReference type="NCBI Taxonomy" id="2006110"/>
    <lineage>
        <taxon>Bacteria</taxon>
        <taxon>Pseudomonadati</taxon>
        <taxon>Pseudomonadota</taxon>
        <taxon>Gammaproteobacteria</taxon>
        <taxon>Lysobacterales</taxon>
        <taxon>Lysobacteraceae</taxon>
        <taxon>Luteimonas</taxon>
    </lineage>
</organism>
<sequence>MRMWAICRRTRLNCGFTLLELLVVLAILGMVAAIAVPGAIRMIDAWQQRAVLDDIVIKVRSLPLEARRAGKPVVLDAADELRPAPWDVLELPAGWLADAERPLRIEANGACSEARLVFDVGRSRRILVVDAPFCDARWED</sequence>
<dbReference type="RefSeq" id="WP_096300007.1">
    <property type="nucleotide sequence ID" value="NZ_CP023406.1"/>
</dbReference>
<dbReference type="EMBL" id="CP023406">
    <property type="protein sequence ID" value="ATD68550.1"/>
    <property type="molecule type" value="Genomic_DNA"/>
</dbReference>
<dbReference type="SUPFAM" id="SSF54523">
    <property type="entry name" value="Pili subunits"/>
    <property type="match status" value="1"/>
</dbReference>
<name>A0A290XHD6_9GAMM</name>
<keyword evidence="2" id="KW-1185">Reference proteome</keyword>
<dbReference type="AlphaFoldDB" id="A0A290XHD6"/>